<dbReference type="EMBL" id="AZMM01018460">
    <property type="protein sequence ID" value="ETJ19903.1"/>
    <property type="molecule type" value="Genomic_DNA"/>
</dbReference>
<dbReference type="InterPro" id="IPR003838">
    <property type="entry name" value="ABC3_permease_C"/>
</dbReference>
<evidence type="ECO:0000259" key="7">
    <source>
        <dbReference type="Pfam" id="PF02687"/>
    </source>
</evidence>
<feature type="transmembrane region" description="Helical" evidence="6">
    <location>
        <begin position="20"/>
        <end position="41"/>
    </location>
</feature>
<name>W1WP53_9ZZZZ</name>
<evidence type="ECO:0000256" key="3">
    <source>
        <dbReference type="ARBA" id="ARBA00022692"/>
    </source>
</evidence>
<dbReference type="AlphaFoldDB" id="W1WP53"/>
<organism evidence="8">
    <name type="scientific">human gut metagenome</name>
    <dbReference type="NCBI Taxonomy" id="408170"/>
    <lineage>
        <taxon>unclassified sequences</taxon>
        <taxon>metagenomes</taxon>
        <taxon>organismal metagenomes</taxon>
    </lineage>
</organism>
<evidence type="ECO:0000256" key="4">
    <source>
        <dbReference type="ARBA" id="ARBA00022989"/>
    </source>
</evidence>
<sequence length="60" mass="6804">MNVLMNKILEGVITVQTLIPYKAILICVVAIFIITFIASYIPLKKISKENIIDNIRQESI</sequence>
<evidence type="ECO:0000256" key="1">
    <source>
        <dbReference type="ARBA" id="ARBA00004651"/>
    </source>
</evidence>
<proteinExistence type="predicted"/>
<reference evidence="8" key="1">
    <citation type="submission" date="2013-12" db="EMBL/GenBank/DDBJ databases">
        <title>A Varibaculum cambriense genome reconstructed from a premature infant gut community with otherwise low bacterial novelty that shifts toward anaerobic metabolism during the third week of life.</title>
        <authorList>
            <person name="Brown C.T."/>
            <person name="Sharon I."/>
            <person name="Thomas B.C."/>
            <person name="Castelle C.J."/>
            <person name="Morowitz M.J."/>
            <person name="Banfield J.F."/>
        </authorList>
    </citation>
    <scope>NUCLEOTIDE SEQUENCE</scope>
</reference>
<protein>
    <recommendedName>
        <fullName evidence="7">ABC3 transporter permease C-terminal domain-containing protein</fullName>
    </recommendedName>
</protein>
<keyword evidence="5 6" id="KW-0472">Membrane</keyword>
<gene>
    <name evidence="8" type="ORF">Q604_UNBC18460G0001</name>
</gene>
<accession>W1WP53</accession>
<feature type="domain" description="ABC3 transporter permease C-terminal" evidence="7">
    <location>
        <begin position="6"/>
        <end position="51"/>
    </location>
</feature>
<keyword evidence="2" id="KW-1003">Cell membrane</keyword>
<evidence type="ECO:0000313" key="8">
    <source>
        <dbReference type="EMBL" id="ETJ19903.1"/>
    </source>
</evidence>
<evidence type="ECO:0000256" key="2">
    <source>
        <dbReference type="ARBA" id="ARBA00022475"/>
    </source>
</evidence>
<evidence type="ECO:0000256" key="6">
    <source>
        <dbReference type="SAM" id="Phobius"/>
    </source>
</evidence>
<keyword evidence="4 6" id="KW-1133">Transmembrane helix</keyword>
<dbReference type="Pfam" id="PF02687">
    <property type="entry name" value="FtsX"/>
    <property type="match status" value="1"/>
</dbReference>
<keyword evidence="3 6" id="KW-0812">Transmembrane</keyword>
<comment type="caution">
    <text evidence="8">The sequence shown here is derived from an EMBL/GenBank/DDBJ whole genome shotgun (WGS) entry which is preliminary data.</text>
</comment>
<comment type="subcellular location">
    <subcellularLocation>
        <location evidence="1">Cell membrane</location>
        <topology evidence="1">Multi-pass membrane protein</topology>
    </subcellularLocation>
</comment>
<evidence type="ECO:0000256" key="5">
    <source>
        <dbReference type="ARBA" id="ARBA00023136"/>
    </source>
</evidence>